<sequence length="66" mass="7458">MRRWMRTGWLVGLLLPCSRGAQRNSARTSQRISLGGRSFFTPSALPVRSSGVSRSKIMREIQPRVL</sequence>
<proteinExistence type="predicted"/>
<keyword evidence="1" id="KW-0732">Signal</keyword>
<dbReference type="AlphaFoldDB" id="A0A2M4CFH0"/>
<feature type="signal peptide" evidence="1">
    <location>
        <begin position="1"/>
        <end position="20"/>
    </location>
</feature>
<organism evidence="2">
    <name type="scientific">Anopheles marajoara</name>
    <dbReference type="NCBI Taxonomy" id="58244"/>
    <lineage>
        <taxon>Eukaryota</taxon>
        <taxon>Metazoa</taxon>
        <taxon>Ecdysozoa</taxon>
        <taxon>Arthropoda</taxon>
        <taxon>Hexapoda</taxon>
        <taxon>Insecta</taxon>
        <taxon>Pterygota</taxon>
        <taxon>Neoptera</taxon>
        <taxon>Endopterygota</taxon>
        <taxon>Diptera</taxon>
        <taxon>Nematocera</taxon>
        <taxon>Culicoidea</taxon>
        <taxon>Culicidae</taxon>
        <taxon>Anophelinae</taxon>
        <taxon>Anopheles</taxon>
    </lineage>
</organism>
<name>A0A2M4CFH0_9DIPT</name>
<dbReference type="EMBL" id="GGFJ01014941">
    <property type="protein sequence ID" value="MBW64082.1"/>
    <property type="molecule type" value="Transcribed_RNA"/>
</dbReference>
<evidence type="ECO:0000313" key="2">
    <source>
        <dbReference type="EMBL" id="MBW64082.1"/>
    </source>
</evidence>
<reference evidence="2" key="1">
    <citation type="submission" date="2018-01" db="EMBL/GenBank/DDBJ databases">
        <title>An insight into the sialome of Amazonian anophelines.</title>
        <authorList>
            <person name="Ribeiro J.M."/>
            <person name="Scarpassa V."/>
            <person name="Calvo E."/>
        </authorList>
    </citation>
    <scope>NUCLEOTIDE SEQUENCE</scope>
    <source>
        <tissue evidence="2">Salivary glands</tissue>
    </source>
</reference>
<protein>
    <submittedName>
        <fullName evidence="2">Putative secreted protein</fullName>
    </submittedName>
</protein>
<evidence type="ECO:0000256" key="1">
    <source>
        <dbReference type="SAM" id="SignalP"/>
    </source>
</evidence>
<feature type="chain" id="PRO_5014979858" evidence="1">
    <location>
        <begin position="21"/>
        <end position="66"/>
    </location>
</feature>
<accession>A0A2M4CFH0</accession>